<proteinExistence type="predicted"/>
<dbReference type="AlphaFoldDB" id="A0A0C9S8Y7"/>
<feature type="compositionally biased region" description="Polar residues" evidence="1">
    <location>
        <begin position="246"/>
        <end position="269"/>
    </location>
</feature>
<accession>A0A0C9S8Y7</accession>
<feature type="region of interest" description="Disordered" evidence="1">
    <location>
        <begin position="296"/>
        <end position="320"/>
    </location>
</feature>
<feature type="transmembrane region" description="Helical" evidence="2">
    <location>
        <begin position="156"/>
        <end position="176"/>
    </location>
</feature>
<dbReference type="EMBL" id="GCHU01010053">
    <property type="protein sequence ID" value="JAG88048.1"/>
    <property type="molecule type" value="Transcribed_RNA"/>
</dbReference>
<organism evidence="3">
    <name type="scientific">Wollemia nobilis</name>
    <dbReference type="NCBI Taxonomy" id="56998"/>
    <lineage>
        <taxon>Eukaryota</taxon>
        <taxon>Viridiplantae</taxon>
        <taxon>Streptophyta</taxon>
        <taxon>Embryophyta</taxon>
        <taxon>Tracheophyta</taxon>
        <taxon>Spermatophyta</taxon>
        <taxon>Pinopsida</taxon>
        <taxon>Pinidae</taxon>
        <taxon>Conifers II</taxon>
        <taxon>Araucariales</taxon>
        <taxon>Araucariaceae</taxon>
        <taxon>Wollemia</taxon>
    </lineage>
</organism>
<keyword evidence="2" id="KW-0812">Transmembrane</keyword>
<feature type="transmembrane region" description="Helical" evidence="2">
    <location>
        <begin position="122"/>
        <end position="144"/>
    </location>
</feature>
<sequence length="320" mass="35007">MGCQGCRGFVAFLLKLLNFVQAFVGVSMILYAIWMLNHWKSHVHPPLPPNAPTPAFSGYDLPAEFAVNDTAIGLLEVPLSNPQTVSGADQVPLRKFLGGGQPGMTDGLDLSGPKLPKLPAPWFIYIFLGIGIIVCVVTCIGHIAAEITNGCCLCCYSFLVIFLLLLEAALVGDIFFNHHWEKDIPDDPTGQFENIKKFIKNNVDICKWVGPAIVIIQAISLLLAMILRAMVSTRRPDYDSDEEYSLSRNSNRQPLLNSQGSQNSSTSVPSDVKRLDAWSKRMREKYGLNTNDYTYGSSGAKTSASNVTSADDAQSKCAIM</sequence>
<evidence type="ECO:0000256" key="2">
    <source>
        <dbReference type="SAM" id="Phobius"/>
    </source>
</evidence>
<evidence type="ECO:0000256" key="1">
    <source>
        <dbReference type="SAM" id="MobiDB-lite"/>
    </source>
</evidence>
<keyword evidence="2" id="KW-1133">Transmembrane helix</keyword>
<evidence type="ECO:0000313" key="3">
    <source>
        <dbReference type="EMBL" id="JAG88048.1"/>
    </source>
</evidence>
<protein>
    <submittedName>
        <fullName evidence="3">TSA: Wollemia nobilis Ref_Wollemi_Transcript_10108_1705 transcribed RNA sequence</fullName>
    </submittedName>
</protein>
<keyword evidence="2" id="KW-0472">Membrane</keyword>
<name>A0A0C9S8Y7_9CONI</name>
<feature type="region of interest" description="Disordered" evidence="1">
    <location>
        <begin position="238"/>
        <end position="272"/>
    </location>
</feature>
<reference evidence="3" key="1">
    <citation type="submission" date="2015-02" db="EMBL/GenBank/DDBJ databases">
        <title>A transcriptome of Wollemia nobilis - a relic of Gondwana.</title>
        <authorList>
            <person name="Chia J.Y."/>
            <person name="Leong Y.S."/>
            <person name="Abdul Karim S."/>
            <person name="Wan Azmi N."/>
            <person name="Hercus R."/>
            <person name="Croft L."/>
        </authorList>
    </citation>
    <scope>NUCLEOTIDE SEQUENCE</scope>
    <source>
        <strain evidence="3">MaeBrown</strain>
        <tissue evidence="3">Leaf</tissue>
    </source>
</reference>
<feature type="compositionally biased region" description="Polar residues" evidence="1">
    <location>
        <begin position="296"/>
        <end position="312"/>
    </location>
</feature>
<feature type="transmembrane region" description="Helical" evidence="2">
    <location>
        <begin position="12"/>
        <end position="34"/>
    </location>
</feature>
<feature type="transmembrane region" description="Helical" evidence="2">
    <location>
        <begin position="208"/>
        <end position="227"/>
    </location>
</feature>